<evidence type="ECO:0000256" key="2">
    <source>
        <dbReference type="SAM" id="SignalP"/>
    </source>
</evidence>
<comment type="caution">
    <text evidence="4">The sequence shown here is derived from an EMBL/GenBank/DDBJ whole genome shotgun (WGS) entry which is preliminary data.</text>
</comment>
<feature type="domain" description="Outer membrane protein beta-barrel" evidence="3">
    <location>
        <begin position="39"/>
        <end position="204"/>
    </location>
</feature>
<proteinExistence type="predicted"/>
<dbReference type="InterPro" id="IPR027385">
    <property type="entry name" value="Beta-barrel_OMP"/>
</dbReference>
<evidence type="ECO:0000256" key="1">
    <source>
        <dbReference type="ARBA" id="ARBA00022729"/>
    </source>
</evidence>
<dbReference type="AlphaFoldDB" id="A0A7X6JY16"/>
<dbReference type="Proteomes" id="UP000526408">
    <property type="component" value="Unassembled WGS sequence"/>
</dbReference>
<gene>
    <name evidence="4" type="ORF">HCU73_16355</name>
</gene>
<keyword evidence="5" id="KW-1185">Reference proteome</keyword>
<evidence type="ECO:0000259" key="3">
    <source>
        <dbReference type="Pfam" id="PF13505"/>
    </source>
</evidence>
<sequence>MTRTLLAATVAALALTGPALAGGTGPAAQPPVIIPVAPTPDWGGFYGGVMLEWGQGTVSNSGAPGRGPTSVDIDGINYGIFAGYRVDYGSTVFGVELDLVSSDMSVSGGVGEVDSLIRGTLEYGVDTGNAFLYGTAGVFGATISPSGPFDDYDWGFVGGFGVDYRLSASTFLAAEVLYHRIDDFSGSGADIDATTIGLGIGFEF</sequence>
<evidence type="ECO:0000313" key="5">
    <source>
        <dbReference type="Proteomes" id="UP000526408"/>
    </source>
</evidence>
<keyword evidence="1 2" id="KW-0732">Signal</keyword>
<organism evidence="4 5">
    <name type="scientific">Roseicyclus persicicus</name>
    <dbReference type="NCBI Taxonomy" id="2650661"/>
    <lineage>
        <taxon>Bacteria</taxon>
        <taxon>Pseudomonadati</taxon>
        <taxon>Pseudomonadota</taxon>
        <taxon>Alphaproteobacteria</taxon>
        <taxon>Rhodobacterales</taxon>
        <taxon>Roseobacteraceae</taxon>
        <taxon>Roseicyclus</taxon>
    </lineage>
</organism>
<protein>
    <submittedName>
        <fullName evidence="4">Porin family protein</fullName>
    </submittedName>
</protein>
<reference evidence="4 5" key="1">
    <citation type="submission" date="2020-04" db="EMBL/GenBank/DDBJ databases">
        <authorList>
            <person name="Yoon J."/>
        </authorList>
    </citation>
    <scope>NUCLEOTIDE SEQUENCE [LARGE SCALE GENOMIC DNA]</scope>
    <source>
        <strain evidence="4 5">KMU-115</strain>
    </source>
</reference>
<dbReference type="SUPFAM" id="SSF56925">
    <property type="entry name" value="OMPA-like"/>
    <property type="match status" value="1"/>
</dbReference>
<dbReference type="Gene3D" id="2.40.160.20">
    <property type="match status" value="1"/>
</dbReference>
<accession>A0A7X6JY16</accession>
<dbReference type="InterPro" id="IPR011250">
    <property type="entry name" value="OMP/PagP_B-barrel"/>
</dbReference>
<feature type="signal peptide" evidence="2">
    <location>
        <begin position="1"/>
        <end position="21"/>
    </location>
</feature>
<dbReference type="Pfam" id="PF13505">
    <property type="entry name" value="OMP_b-brl"/>
    <property type="match status" value="1"/>
</dbReference>
<dbReference type="RefSeq" id="WP_168624551.1">
    <property type="nucleotide sequence ID" value="NZ_JAAZQQ010000006.1"/>
</dbReference>
<name>A0A7X6JY16_9RHOB</name>
<dbReference type="EMBL" id="JAAZQQ010000006">
    <property type="protein sequence ID" value="NKX46167.1"/>
    <property type="molecule type" value="Genomic_DNA"/>
</dbReference>
<evidence type="ECO:0000313" key="4">
    <source>
        <dbReference type="EMBL" id="NKX46167.1"/>
    </source>
</evidence>
<feature type="chain" id="PRO_5031446792" evidence="2">
    <location>
        <begin position="22"/>
        <end position="204"/>
    </location>
</feature>